<evidence type="ECO:0000313" key="2">
    <source>
        <dbReference type="EMBL" id="KAF3029575.1"/>
    </source>
</evidence>
<feature type="region of interest" description="Disordered" evidence="1">
    <location>
        <begin position="76"/>
        <end position="147"/>
    </location>
</feature>
<dbReference type="Proteomes" id="UP000758155">
    <property type="component" value="Unassembled WGS sequence"/>
</dbReference>
<sequence>MSQFNQDFDQRMKDFKDTVTNDHSTWQAKLTSSLEARLRGLQELVEVQHSQMTELHSQNYNELKIRLQEGFASGVHQSIRSDDRSLNKAPEISITEPLTMQPGAGSCPKAKTTKSRERSQQPYGRSPDLPTQAATASPRPSMDPVSFPLDRSPFLGAAIASQIPDTQLAGDVSIFRSEPFALRSPCPTVAYQESIADDLRRGICSVEHVRPLSGKLELLDLDEWNENETYDEEPPTCLHYSIEWKVTLNNKVLSRDTEPDIVLAPRFYWSLFLRDKLEKLLQKKLPPSKRVACEDTNVVVSVTERSKRDLTKRFDEMDVDWFLVERQLSQWGESFRAGKKLRVDVSFNYVELGQPAPVVSKRGGRRGYPSATQHMLAERDSQVDAEEGASGPPCNLGPHCWRDPHGKKHYKLRTHQLKALIRHVEHGGQLQTHDDVPEDVRQQLYADEQQQLERRQRASSGAPTGPAPIHITNVLPGPSLSTSGSVEVHAKPRFHVPGFLDAAVEQYSNWQQSRVMSGEQKDDIRNMCDMALEHGLDLQQLYDDQDADFFISRGIKLGVARRFIRDIAYWVQQQMAAGDMIITTE</sequence>
<feature type="region of interest" description="Disordered" evidence="1">
    <location>
        <begin position="451"/>
        <end position="483"/>
    </location>
</feature>
<accession>A0A9P4WFI0</accession>
<dbReference type="OrthoDB" id="4232626at2759"/>
<dbReference type="EMBL" id="SWKV01000257">
    <property type="protein sequence ID" value="KAF3029575.1"/>
    <property type="molecule type" value="Genomic_DNA"/>
</dbReference>
<gene>
    <name evidence="2" type="ORF">E8E12_000461</name>
</gene>
<dbReference type="AlphaFoldDB" id="A0A9P4WFI0"/>
<evidence type="ECO:0000313" key="3">
    <source>
        <dbReference type="Proteomes" id="UP000758155"/>
    </source>
</evidence>
<feature type="region of interest" description="Disordered" evidence="1">
    <location>
        <begin position="361"/>
        <end position="394"/>
    </location>
</feature>
<proteinExistence type="predicted"/>
<reference evidence="2" key="1">
    <citation type="submission" date="2019-04" db="EMBL/GenBank/DDBJ databases">
        <title>Sequencing of skin fungus with MAO and IRED activity.</title>
        <authorList>
            <person name="Marsaioli A.J."/>
            <person name="Bonatto J.M.C."/>
            <person name="Reis Junior O."/>
        </authorList>
    </citation>
    <scope>NUCLEOTIDE SEQUENCE</scope>
    <source>
        <strain evidence="2">28M1</strain>
    </source>
</reference>
<evidence type="ECO:0000256" key="1">
    <source>
        <dbReference type="SAM" id="MobiDB-lite"/>
    </source>
</evidence>
<protein>
    <submittedName>
        <fullName evidence="2">Uncharacterized protein</fullName>
    </submittedName>
</protein>
<name>A0A9P4WFI0_9PLEO</name>
<comment type="caution">
    <text evidence="2">The sequence shown here is derived from an EMBL/GenBank/DDBJ whole genome shotgun (WGS) entry which is preliminary data.</text>
</comment>
<organism evidence="2 3">
    <name type="scientific">Didymella heteroderae</name>
    <dbReference type="NCBI Taxonomy" id="1769908"/>
    <lineage>
        <taxon>Eukaryota</taxon>
        <taxon>Fungi</taxon>
        <taxon>Dikarya</taxon>
        <taxon>Ascomycota</taxon>
        <taxon>Pezizomycotina</taxon>
        <taxon>Dothideomycetes</taxon>
        <taxon>Pleosporomycetidae</taxon>
        <taxon>Pleosporales</taxon>
        <taxon>Pleosporineae</taxon>
        <taxon>Didymellaceae</taxon>
        <taxon>Didymella</taxon>
    </lineage>
</organism>
<keyword evidence="3" id="KW-1185">Reference proteome</keyword>